<feature type="domain" description="4Fe-4S ferredoxin-type" evidence="7">
    <location>
        <begin position="10"/>
        <end position="42"/>
    </location>
</feature>
<dbReference type="RefSeq" id="WP_008686156.1">
    <property type="nucleotide sequence ID" value="NZ_CP014229.1"/>
</dbReference>
<evidence type="ECO:0000259" key="7">
    <source>
        <dbReference type="PROSITE" id="PS51379"/>
    </source>
</evidence>
<keyword evidence="9" id="KW-1185">Reference proteome</keyword>
<comment type="catalytic activity">
    <reaction evidence="6">
        <text>glycolate + A = glyoxylate + AH2</text>
        <dbReference type="Rhea" id="RHEA:21264"/>
        <dbReference type="ChEBI" id="CHEBI:13193"/>
        <dbReference type="ChEBI" id="CHEBI:17499"/>
        <dbReference type="ChEBI" id="CHEBI:29805"/>
        <dbReference type="ChEBI" id="CHEBI:36655"/>
        <dbReference type="EC" id="1.1.99.14"/>
    </reaction>
</comment>
<evidence type="ECO:0000256" key="5">
    <source>
        <dbReference type="ARBA" id="ARBA00023014"/>
    </source>
</evidence>
<keyword evidence="5 6" id="KW-0411">Iron-sulfur</keyword>
<feature type="domain" description="4Fe-4S ferredoxin-type" evidence="7">
    <location>
        <begin position="62"/>
        <end position="92"/>
    </location>
</feature>
<evidence type="ECO:0000256" key="6">
    <source>
        <dbReference type="PIRNR" id="PIRNR000139"/>
    </source>
</evidence>
<evidence type="ECO:0000313" key="8">
    <source>
        <dbReference type="EMBL" id="AMD89108.1"/>
    </source>
</evidence>
<dbReference type="PROSITE" id="PS00198">
    <property type="entry name" value="4FE4S_FER_1"/>
    <property type="match status" value="1"/>
</dbReference>
<dbReference type="GO" id="GO:0046872">
    <property type="term" value="F:metal ion binding"/>
    <property type="evidence" value="ECO:0007669"/>
    <property type="project" value="UniProtKB-UniRule"/>
</dbReference>
<evidence type="ECO:0000313" key="9">
    <source>
        <dbReference type="Proteomes" id="UP000069241"/>
    </source>
</evidence>
<dbReference type="Pfam" id="PF13183">
    <property type="entry name" value="Fer4_8"/>
    <property type="match status" value="1"/>
</dbReference>
<dbReference type="GO" id="GO:0051539">
    <property type="term" value="F:4 iron, 4 sulfur cluster binding"/>
    <property type="evidence" value="ECO:0007669"/>
    <property type="project" value="UniProtKB-UniRule"/>
</dbReference>
<dbReference type="EC" id="1.1.99.14" evidence="6"/>
<keyword evidence="6" id="KW-0813">Transport</keyword>
<protein>
    <recommendedName>
        <fullName evidence="6">Glycolate oxidase iron-sulfur subunit</fullName>
        <ecNumber evidence="6">1.1.99.14</ecNumber>
    </recommendedName>
</protein>
<dbReference type="AlphaFoldDB" id="A0A0X8JHW2"/>
<sequence>MNDLTRLANSLMALDDKLVSCMKCGFCQAFCPVFDETGEEGDVTRGKIALVENLAHLVIQNPEAVYERLSRCLLCGGCNFSCPAGAPTMEIFLEARAIVVSYLGLSPLKKAIFRTLLPNPKLLNTLMKVSSPFQGLFIKKDNSPQNTACVPMFKAFIGERHIPMLAKKTLSAKLGARDTPAGKSGLRVAFFPGCMGDKIYTDMAEACLKVFEYHGVGVYMPDNQACCGIPALTSGDLKSFGKLARYNLDVFSKSKFDYIVTPCSSCTATIKEHWRNAEDLTPAQRDFARSLGEKAMDINAFVVDVLKVTPPEGAGQGKTKVAYHESCHLMKSLRVSKQPKDLINMNRDYQLVPMKEADHCCGCGGTFTLTQPELSAKIGQRKRDNIVASGAEVVAMGCPACMMQISDMLARNRDSVKVKHTIEIYADSLR</sequence>
<evidence type="ECO:0000256" key="1">
    <source>
        <dbReference type="ARBA" id="ARBA00022485"/>
    </source>
</evidence>
<dbReference type="STRING" id="44742.AXF13_02700"/>
<dbReference type="InterPro" id="IPR017900">
    <property type="entry name" value="4Fe4S_Fe_S_CS"/>
</dbReference>
<dbReference type="PROSITE" id="PS51379">
    <property type="entry name" value="4FE4S_FER_2"/>
    <property type="match status" value="2"/>
</dbReference>
<dbReference type="InterPro" id="IPR004017">
    <property type="entry name" value="Cys_rich_dom"/>
</dbReference>
<keyword evidence="3" id="KW-0677">Repeat</keyword>
<dbReference type="KEGG" id="dfi:AXF13_02700"/>
<dbReference type="Pfam" id="PF02754">
    <property type="entry name" value="CCG"/>
    <property type="match status" value="2"/>
</dbReference>
<keyword evidence="1 6" id="KW-0004">4Fe-4S</keyword>
<keyword evidence="2 6" id="KW-0479">Metal-binding</keyword>
<dbReference type="GO" id="GO:0019154">
    <property type="term" value="F:glycolate dehydrogenase activity"/>
    <property type="evidence" value="ECO:0007669"/>
    <property type="project" value="UniProtKB-EC"/>
</dbReference>
<dbReference type="InterPro" id="IPR009051">
    <property type="entry name" value="Helical_ferredxn"/>
</dbReference>
<dbReference type="PANTHER" id="PTHR32479:SF20">
    <property type="entry name" value="GLYCOLATE OXIDASE IRON-SULFUR SUBUNIT"/>
    <property type="match status" value="1"/>
</dbReference>
<gene>
    <name evidence="8" type="ORF">AXF13_02700</name>
</gene>
<name>A0A0X8JHW2_9BACT</name>
<organism evidence="8 9">
    <name type="scientific">Desulfovibrio fairfieldensis</name>
    <dbReference type="NCBI Taxonomy" id="44742"/>
    <lineage>
        <taxon>Bacteria</taxon>
        <taxon>Pseudomonadati</taxon>
        <taxon>Thermodesulfobacteriota</taxon>
        <taxon>Desulfovibrionia</taxon>
        <taxon>Desulfovibrionales</taxon>
        <taxon>Desulfovibrionaceae</taxon>
        <taxon>Desulfovibrio</taxon>
    </lineage>
</organism>
<dbReference type="Gene3D" id="1.10.1060.10">
    <property type="entry name" value="Alpha-helical ferredoxin"/>
    <property type="match status" value="1"/>
</dbReference>
<dbReference type="SUPFAM" id="SSF46548">
    <property type="entry name" value="alpha-helical ferredoxin"/>
    <property type="match status" value="1"/>
</dbReference>
<evidence type="ECO:0000256" key="2">
    <source>
        <dbReference type="ARBA" id="ARBA00022723"/>
    </source>
</evidence>
<accession>A0A0X8JHW2</accession>
<comment type="function">
    <text evidence="6">Component of a complex that catalyzes the oxidation of glycolate to glyoxylate.</text>
</comment>
<keyword evidence="4 6" id="KW-0408">Iron</keyword>
<comment type="cofactor">
    <cofactor evidence="6">
        <name>[4Fe-4S] cluster</name>
        <dbReference type="ChEBI" id="CHEBI:49883"/>
    </cofactor>
    <text evidence="6">Binds 2 [4Fe-4S] clusters.</text>
</comment>
<comment type="catalytic activity">
    <reaction evidence="6">
        <text>(R)-lactate + A = pyruvate + AH2</text>
        <dbReference type="Rhea" id="RHEA:15089"/>
        <dbReference type="ChEBI" id="CHEBI:13193"/>
        <dbReference type="ChEBI" id="CHEBI:15361"/>
        <dbReference type="ChEBI" id="CHEBI:16004"/>
        <dbReference type="ChEBI" id="CHEBI:17499"/>
    </reaction>
</comment>
<dbReference type="InterPro" id="IPR017896">
    <property type="entry name" value="4Fe4S_Fe-S-bd"/>
</dbReference>
<reference evidence="9" key="1">
    <citation type="submission" date="2016-02" db="EMBL/GenBank/DDBJ databases">
        <authorList>
            <person name="Holder M.E."/>
            <person name="Ajami N.J."/>
            <person name="Petrosino J.F."/>
        </authorList>
    </citation>
    <scope>NUCLEOTIDE SEQUENCE [LARGE SCALE GENOMIC DNA]</scope>
    <source>
        <strain evidence="9">CCUG 45958</strain>
    </source>
</reference>
<evidence type="ECO:0000256" key="4">
    <source>
        <dbReference type="ARBA" id="ARBA00023004"/>
    </source>
</evidence>
<evidence type="ECO:0000256" key="3">
    <source>
        <dbReference type="ARBA" id="ARBA00022737"/>
    </source>
</evidence>
<dbReference type="Proteomes" id="UP000069241">
    <property type="component" value="Chromosome"/>
</dbReference>
<dbReference type="InterPro" id="IPR012257">
    <property type="entry name" value="Glc_ox_4Fe-4S"/>
</dbReference>
<keyword evidence="6" id="KW-0249">Electron transport</keyword>
<dbReference type="PANTHER" id="PTHR32479">
    <property type="entry name" value="GLYCOLATE OXIDASE IRON-SULFUR SUBUNIT"/>
    <property type="match status" value="1"/>
</dbReference>
<dbReference type="EMBL" id="CP014229">
    <property type="protein sequence ID" value="AMD89108.1"/>
    <property type="molecule type" value="Genomic_DNA"/>
</dbReference>
<proteinExistence type="predicted"/>
<dbReference type="PIRSF" id="PIRSF000139">
    <property type="entry name" value="Glc_ox_4Fe-4S"/>
    <property type="match status" value="1"/>
</dbReference>